<evidence type="ECO:0000256" key="4">
    <source>
        <dbReference type="ARBA" id="ARBA00023002"/>
    </source>
</evidence>
<dbReference type="PANTHER" id="PTHR43765:SF2">
    <property type="entry name" value="2-DEHYDROPANTOATE 2-REDUCTASE"/>
    <property type="match status" value="1"/>
</dbReference>
<keyword evidence="3" id="KW-0521">NADP</keyword>
<evidence type="ECO:0000313" key="9">
    <source>
        <dbReference type="EMBL" id="KAL2037917.1"/>
    </source>
</evidence>
<dbReference type="InterPro" id="IPR013328">
    <property type="entry name" value="6PGD_dom2"/>
</dbReference>
<evidence type="ECO:0000256" key="3">
    <source>
        <dbReference type="ARBA" id="ARBA00022857"/>
    </source>
</evidence>
<dbReference type="InterPro" id="IPR050838">
    <property type="entry name" value="Ketopantoate_reductase"/>
</dbReference>
<dbReference type="PANTHER" id="PTHR43765">
    <property type="entry name" value="2-DEHYDROPANTOATE 2-REDUCTASE-RELATED"/>
    <property type="match status" value="1"/>
</dbReference>
<dbReference type="NCBIfam" id="TIGR00745">
    <property type="entry name" value="apbA_panE"/>
    <property type="match status" value="1"/>
</dbReference>
<evidence type="ECO:0000256" key="2">
    <source>
        <dbReference type="ARBA" id="ARBA00013014"/>
    </source>
</evidence>
<feature type="compositionally biased region" description="Basic and acidic residues" evidence="6">
    <location>
        <begin position="171"/>
        <end position="181"/>
    </location>
</feature>
<evidence type="ECO:0000256" key="5">
    <source>
        <dbReference type="ARBA" id="ARBA00032024"/>
    </source>
</evidence>
<feature type="compositionally biased region" description="Polar residues" evidence="6">
    <location>
        <begin position="111"/>
        <end position="123"/>
    </location>
</feature>
<proteinExistence type="inferred from homology"/>
<keyword evidence="10" id="KW-1185">Reference proteome</keyword>
<evidence type="ECO:0000313" key="10">
    <source>
        <dbReference type="Proteomes" id="UP001590950"/>
    </source>
</evidence>
<dbReference type="InterPro" id="IPR003710">
    <property type="entry name" value="ApbA"/>
</dbReference>
<protein>
    <recommendedName>
        <fullName evidence="2">2-dehydropantoate 2-reductase</fullName>
        <ecNumber evidence="2">1.1.1.169</ecNumber>
    </recommendedName>
    <alternativeName>
        <fullName evidence="5">Ketopantoate reductase</fullName>
    </alternativeName>
</protein>
<feature type="domain" description="Ketopantoate reductase N-terminal" evidence="7">
    <location>
        <begin position="145"/>
        <end position="289"/>
    </location>
</feature>
<comment type="similarity">
    <text evidence="1">Belongs to the ketopantoate reductase family.</text>
</comment>
<dbReference type="InterPro" id="IPR008927">
    <property type="entry name" value="6-PGluconate_DH-like_C_sf"/>
</dbReference>
<dbReference type="InterPro" id="IPR013332">
    <property type="entry name" value="KPR_N"/>
</dbReference>
<dbReference type="InterPro" id="IPR013752">
    <property type="entry name" value="KPA_reductase"/>
</dbReference>
<dbReference type="Pfam" id="PF02558">
    <property type="entry name" value="ApbA"/>
    <property type="match status" value="1"/>
</dbReference>
<dbReference type="Gene3D" id="3.40.50.720">
    <property type="entry name" value="NAD(P)-binding Rossmann-like Domain"/>
    <property type="match status" value="1"/>
</dbReference>
<accession>A0ABR3ZWA7</accession>
<keyword evidence="4" id="KW-0560">Oxidoreductase</keyword>
<dbReference type="Gene3D" id="1.10.1040.10">
    <property type="entry name" value="N-(1-d-carboxylethyl)-l-norvaline Dehydrogenase, domain 2"/>
    <property type="match status" value="1"/>
</dbReference>
<evidence type="ECO:0000259" key="8">
    <source>
        <dbReference type="Pfam" id="PF08546"/>
    </source>
</evidence>
<feature type="domain" description="Ketopantoate reductase C-terminal" evidence="8">
    <location>
        <begin position="331"/>
        <end position="463"/>
    </location>
</feature>
<dbReference type="InterPro" id="IPR036291">
    <property type="entry name" value="NAD(P)-bd_dom_sf"/>
</dbReference>
<dbReference type="EC" id="1.1.1.169" evidence="2"/>
<sequence>MTKGLPKRIHIVGAGNLGCFVAHSLAGIPQRPPITLLMLNRQLQRWEEHGSCIDLTTHGMKETRRGFEVERMRRTDEVPIPEASSPDIHIDITSSNETVSEDRFPQLNQIAETTTPNKITAGSLSEEFSPKASNPVIDSSLPQKAEIDALTRQGSHTEQTEQNEQGGEVISRSEEREKEVQDQQNGKPSTWGMGDPDDDDIIYSLIVSVKAPQTVKAIQRVAHRLTQESAILFLQNGMGIIDEVNEKLFPDEGYRPTYIIGVVSHGLYSNGPFSVIHAGEGTIALGVMPRMPIKDGLRPESLGQLATSARHLIRTMTRTPVFVAVGFPPTDLLQQQLDKLAVNCIINPLTAILDCKNGALLSNMYFTRVIRLLLAEISVVIKSLPELKNVPNVRMRFDTVRLERIVFSIANKTARNDSSMLQDVRAARQTEIDYINGYIVKRGEEMGIHCVMNYMLMHMVKGKAKTKSLELADMLPFAGGQRGG</sequence>
<dbReference type="SUPFAM" id="SSF51735">
    <property type="entry name" value="NAD(P)-binding Rossmann-fold domains"/>
    <property type="match status" value="1"/>
</dbReference>
<dbReference type="Proteomes" id="UP001590950">
    <property type="component" value="Unassembled WGS sequence"/>
</dbReference>
<organism evidence="9 10">
    <name type="scientific">Stereocaulon virgatum</name>
    <dbReference type="NCBI Taxonomy" id="373712"/>
    <lineage>
        <taxon>Eukaryota</taxon>
        <taxon>Fungi</taxon>
        <taxon>Dikarya</taxon>
        <taxon>Ascomycota</taxon>
        <taxon>Pezizomycotina</taxon>
        <taxon>Lecanoromycetes</taxon>
        <taxon>OSLEUM clade</taxon>
        <taxon>Lecanoromycetidae</taxon>
        <taxon>Lecanorales</taxon>
        <taxon>Lecanorineae</taxon>
        <taxon>Stereocaulaceae</taxon>
        <taxon>Stereocaulon</taxon>
    </lineage>
</organism>
<dbReference type="SUPFAM" id="SSF48179">
    <property type="entry name" value="6-phosphogluconate dehydrogenase C-terminal domain-like"/>
    <property type="match status" value="1"/>
</dbReference>
<feature type="region of interest" description="Disordered" evidence="6">
    <location>
        <begin position="111"/>
        <end position="196"/>
    </location>
</feature>
<gene>
    <name evidence="9" type="ORF">N7G274_009392</name>
</gene>
<comment type="caution">
    <text evidence="9">The sequence shown here is derived from an EMBL/GenBank/DDBJ whole genome shotgun (WGS) entry which is preliminary data.</text>
</comment>
<dbReference type="Pfam" id="PF08546">
    <property type="entry name" value="ApbA_C"/>
    <property type="match status" value="1"/>
</dbReference>
<name>A0ABR3ZWA7_9LECA</name>
<evidence type="ECO:0000256" key="6">
    <source>
        <dbReference type="SAM" id="MobiDB-lite"/>
    </source>
</evidence>
<evidence type="ECO:0000256" key="1">
    <source>
        <dbReference type="ARBA" id="ARBA00007870"/>
    </source>
</evidence>
<evidence type="ECO:0000259" key="7">
    <source>
        <dbReference type="Pfam" id="PF02558"/>
    </source>
</evidence>
<reference evidence="9 10" key="1">
    <citation type="submission" date="2024-09" db="EMBL/GenBank/DDBJ databases">
        <title>Rethinking Asexuality: The Enigmatic Case of Functional Sexual Genes in Lepraria (Stereocaulaceae).</title>
        <authorList>
            <person name="Doellman M."/>
            <person name="Sun Y."/>
            <person name="Barcenas-Pena A."/>
            <person name="Lumbsch H.T."/>
            <person name="Grewe F."/>
        </authorList>
    </citation>
    <scope>NUCLEOTIDE SEQUENCE [LARGE SCALE GENOMIC DNA]</scope>
    <source>
        <strain evidence="9 10">Mercado 3170</strain>
    </source>
</reference>
<dbReference type="EMBL" id="JBEFKJ010000036">
    <property type="protein sequence ID" value="KAL2037917.1"/>
    <property type="molecule type" value="Genomic_DNA"/>
</dbReference>